<reference evidence="3" key="1">
    <citation type="submission" date="2015-08" db="UniProtKB">
        <authorList>
            <consortium name="WormBaseParasite"/>
        </authorList>
    </citation>
    <scope>IDENTIFICATION</scope>
</reference>
<sequence>MKLRNIKNTSSETVVSSETSHYSSDNISKMMNNLNIGDTLKLDIRMKKIGCDLVVKESSSKIIKAEPQNTSYISLRKTQQPCPYAEIEKLLQIENILDTELLTKTVKEASEIYENYKAEEKSVMASYK</sequence>
<dbReference type="Proteomes" id="UP000035681">
    <property type="component" value="Unplaced"/>
</dbReference>
<proteinExistence type="predicted"/>
<evidence type="ECO:0000313" key="4">
    <source>
        <dbReference type="WBParaSite" id="TCONS_00004042.p1"/>
    </source>
</evidence>
<evidence type="ECO:0000313" key="2">
    <source>
        <dbReference type="Proteomes" id="UP000035681"/>
    </source>
</evidence>
<dbReference type="WBParaSite" id="TCONS_00004042.p1">
    <property type="protein sequence ID" value="TCONS_00004042.p1"/>
    <property type="gene ID" value="XLOC_000947"/>
</dbReference>
<feature type="compositionally biased region" description="Low complexity" evidence="1">
    <location>
        <begin position="9"/>
        <end position="23"/>
    </location>
</feature>
<feature type="region of interest" description="Disordered" evidence="1">
    <location>
        <begin position="1"/>
        <end position="23"/>
    </location>
</feature>
<keyword evidence="2" id="KW-1185">Reference proteome</keyword>
<dbReference type="WBParaSite" id="SSTP_0000931500.1">
    <property type="protein sequence ID" value="SSTP_0000931500.1"/>
    <property type="gene ID" value="SSTP_0000931500"/>
</dbReference>
<evidence type="ECO:0000313" key="3">
    <source>
        <dbReference type="WBParaSite" id="SSTP_0000931500.1"/>
    </source>
</evidence>
<protein>
    <submittedName>
        <fullName evidence="4">GSKIP domain-containing protein</fullName>
    </submittedName>
</protein>
<dbReference type="AlphaFoldDB" id="A0A0K0EIK9"/>
<organism evidence="3">
    <name type="scientific">Strongyloides stercoralis</name>
    <name type="common">Threadworm</name>
    <dbReference type="NCBI Taxonomy" id="6248"/>
    <lineage>
        <taxon>Eukaryota</taxon>
        <taxon>Metazoa</taxon>
        <taxon>Ecdysozoa</taxon>
        <taxon>Nematoda</taxon>
        <taxon>Chromadorea</taxon>
        <taxon>Rhabditida</taxon>
        <taxon>Tylenchina</taxon>
        <taxon>Panagrolaimomorpha</taxon>
        <taxon>Strongyloidoidea</taxon>
        <taxon>Strongyloididae</taxon>
        <taxon>Strongyloides</taxon>
    </lineage>
</organism>
<accession>A0A0K0EIK9</accession>
<evidence type="ECO:0000256" key="1">
    <source>
        <dbReference type="SAM" id="MobiDB-lite"/>
    </source>
</evidence>
<name>A0A0K0EIK9_STRER</name>